<protein>
    <recommendedName>
        <fullName evidence="3">Vacuolar protein sorting-associated protein 72 homolog</fullName>
    </recommendedName>
</protein>
<dbReference type="InterPro" id="IPR038702">
    <property type="entry name" value="Na/K_ATPase_sub_beta_sf"/>
</dbReference>
<keyword evidence="10" id="KW-0735">Signal-anchor</keyword>
<evidence type="ECO:0000256" key="7">
    <source>
        <dbReference type="ARBA" id="ARBA00022607"/>
    </source>
</evidence>
<sequence length="690" mass="77735">MTPRRKDFQSTDKSRKEDDEQSNDSSDMSNEDDGGSESESKIEGENGQESANASDEEEDDEGSSSDEDAEPVVLNVTERAKRATAGNKMAALLASADQEDEFYKTAYGGFEENNEVDKEFKSPVHSDDDDVDSDFDKPEEEDESVSGEEEDGQPRRKKRKFNEPKRGMTADDILSKNKKWAMSRLAGNMVPANTVDDRTQAAMLKEAESTEKMNVESLKKYEEFELERKKRREKNSVRVFPPGPREQIKMTATGTTVTVSEIKPFKCDRPRERNLCAVTGRPARYMDPVTNLPYSTPYAFKVIRDRYHKHLRTLRGNEEVNSYLASLKALPTPPMSPRTSTVNPGQTTSGATAKIHSSLGCCVFQASFKPVMKKADENATLMNGVEPAAPARDDVPETFRQFLYNKKNGTVLGRNGKSWFQIIVFYIIFYALLAAFWLACLTIFLRTLDPKVPRFYGKGTIIGVNPGVGYQPWLKERPDSTLIQYNLRDQSSYKAYVDQVKGYLTKYDSNATETRECGAGDSNDDLEKDPEALPCRFDLSVFDKGCSEKTDFGFKSGKPCVIISLNRLIGWRPTDYPTSSVPEEVKDRYKAGSIAVNCRGATNVDQEHIGKVTYMPPSGIDGRYYPYVFTKGYQQPIAMVKFETIPRNKLVIVECRAYALNIEHDISSRLGMVYFEVMVEDKPVVEKKEL</sequence>
<dbReference type="GO" id="GO:0005890">
    <property type="term" value="C:sodium:potassium-exchanging ATPase complex"/>
    <property type="evidence" value="ECO:0007669"/>
    <property type="project" value="InterPro"/>
</dbReference>
<dbReference type="AlphaFoldDB" id="A0AAE9DT64"/>
<keyword evidence="8 20" id="KW-0812">Transmembrane</keyword>
<dbReference type="SMART" id="SM00993">
    <property type="entry name" value="YL1_C"/>
    <property type="match status" value="1"/>
</dbReference>
<dbReference type="Pfam" id="PF05764">
    <property type="entry name" value="YL1"/>
    <property type="match status" value="2"/>
</dbReference>
<evidence type="ECO:0000259" key="21">
    <source>
        <dbReference type="SMART" id="SM00993"/>
    </source>
</evidence>
<keyword evidence="12" id="KW-0915">Sodium</keyword>
<feature type="compositionally biased region" description="Polar residues" evidence="19">
    <location>
        <begin position="337"/>
        <end position="349"/>
    </location>
</feature>
<keyword evidence="14 20" id="KW-0472">Membrane</keyword>
<dbReference type="InterPro" id="IPR046757">
    <property type="entry name" value="YL1_N"/>
</dbReference>
<dbReference type="InterPro" id="IPR000402">
    <property type="entry name" value="Na/K_ATPase_sub_beta"/>
</dbReference>
<feature type="compositionally biased region" description="Basic and acidic residues" evidence="19">
    <location>
        <begin position="1"/>
        <end position="18"/>
    </location>
</feature>
<keyword evidence="5" id="KW-1003">Cell membrane</keyword>
<evidence type="ECO:0000313" key="23">
    <source>
        <dbReference type="Proteomes" id="UP000827892"/>
    </source>
</evidence>
<dbReference type="GO" id="GO:0006814">
    <property type="term" value="P:sodium ion transport"/>
    <property type="evidence" value="ECO:0007669"/>
    <property type="project" value="UniProtKB-KW"/>
</dbReference>
<keyword evidence="6" id="KW-0633">Potassium transport</keyword>
<evidence type="ECO:0000256" key="17">
    <source>
        <dbReference type="ARBA" id="ARBA00023201"/>
    </source>
</evidence>
<reference evidence="22 23" key="1">
    <citation type="submission" date="2022-05" db="EMBL/GenBank/DDBJ databases">
        <title>Chromosome-level reference genomes for two strains of Caenorhabditis briggsae: an improved platform for comparative genomics.</title>
        <authorList>
            <person name="Stevens L."/>
            <person name="Andersen E.C."/>
        </authorList>
    </citation>
    <scope>NUCLEOTIDE SEQUENCE [LARGE SCALE GENOMIC DNA]</scope>
    <source>
        <strain evidence="22">QX1410_ONT</strain>
        <tissue evidence="22">Whole-organism</tissue>
    </source>
</reference>
<dbReference type="PANTHER" id="PTHR11523">
    <property type="entry name" value="SODIUM/POTASSIUM-DEPENDENT ATPASE BETA SUBUNIT"/>
    <property type="match status" value="1"/>
</dbReference>
<evidence type="ECO:0000256" key="6">
    <source>
        <dbReference type="ARBA" id="ARBA00022538"/>
    </source>
</evidence>
<evidence type="ECO:0000256" key="13">
    <source>
        <dbReference type="ARBA" id="ARBA00023065"/>
    </source>
</evidence>
<dbReference type="Gene3D" id="2.60.40.1660">
    <property type="entry name" value="Na, k-atpase alpha subunit"/>
    <property type="match status" value="1"/>
</dbReference>
<evidence type="ECO:0000256" key="11">
    <source>
        <dbReference type="ARBA" id="ARBA00022989"/>
    </source>
</evidence>
<comment type="subcellular location">
    <subcellularLocation>
        <location evidence="1">Cell membrane</location>
        <topology evidence="1">Single-pass type II membrane protein</topology>
    </subcellularLocation>
</comment>
<evidence type="ECO:0000256" key="2">
    <source>
        <dbReference type="ARBA" id="ARBA00005876"/>
    </source>
</evidence>
<feature type="region of interest" description="Disordered" evidence="19">
    <location>
        <begin position="1"/>
        <end position="85"/>
    </location>
</feature>
<keyword evidence="9" id="KW-0630">Potassium</keyword>
<evidence type="ECO:0000256" key="12">
    <source>
        <dbReference type="ARBA" id="ARBA00023053"/>
    </source>
</evidence>
<accession>A0AAE9DT64</accession>
<feature type="compositionally biased region" description="Acidic residues" evidence="19">
    <location>
        <begin position="127"/>
        <end position="151"/>
    </location>
</feature>
<feature type="domain" description="Vps72/YL1 C-terminal" evidence="21">
    <location>
        <begin position="274"/>
        <end position="303"/>
    </location>
</feature>
<dbReference type="EMBL" id="CP090891">
    <property type="protein sequence ID" value="ULU11016.1"/>
    <property type="molecule type" value="Genomic_DNA"/>
</dbReference>
<evidence type="ECO:0000256" key="9">
    <source>
        <dbReference type="ARBA" id="ARBA00022958"/>
    </source>
</evidence>
<organism evidence="22 23">
    <name type="scientific">Caenorhabditis briggsae</name>
    <dbReference type="NCBI Taxonomy" id="6238"/>
    <lineage>
        <taxon>Eukaryota</taxon>
        <taxon>Metazoa</taxon>
        <taxon>Ecdysozoa</taxon>
        <taxon>Nematoda</taxon>
        <taxon>Chromadorea</taxon>
        <taxon>Rhabditida</taxon>
        <taxon>Rhabditina</taxon>
        <taxon>Rhabditomorpha</taxon>
        <taxon>Rhabditoidea</taxon>
        <taxon>Rhabditidae</taxon>
        <taxon>Peloderinae</taxon>
        <taxon>Caenorhabditis</taxon>
    </lineage>
</organism>
<dbReference type="Pfam" id="PF08265">
    <property type="entry name" value="YL1_C"/>
    <property type="match status" value="1"/>
</dbReference>
<evidence type="ECO:0000256" key="10">
    <source>
        <dbReference type="ARBA" id="ARBA00022968"/>
    </source>
</evidence>
<feature type="region of interest" description="Disordered" evidence="19">
    <location>
        <begin position="329"/>
        <end position="349"/>
    </location>
</feature>
<evidence type="ECO:0000256" key="1">
    <source>
        <dbReference type="ARBA" id="ARBA00004401"/>
    </source>
</evidence>
<evidence type="ECO:0000256" key="15">
    <source>
        <dbReference type="ARBA" id="ARBA00023157"/>
    </source>
</evidence>
<dbReference type="GO" id="GO:0006813">
    <property type="term" value="P:potassium ion transport"/>
    <property type="evidence" value="ECO:0007669"/>
    <property type="project" value="UniProtKB-KW"/>
</dbReference>
<proteinExistence type="inferred from homology"/>
<keyword evidence="4" id="KW-0813">Transport</keyword>
<evidence type="ECO:0000256" key="5">
    <source>
        <dbReference type="ARBA" id="ARBA00022475"/>
    </source>
</evidence>
<keyword evidence="13" id="KW-0406">Ion transport</keyword>
<feature type="compositionally biased region" description="Acidic residues" evidence="19">
    <location>
        <begin position="54"/>
        <end position="70"/>
    </location>
</feature>
<evidence type="ECO:0000313" key="22">
    <source>
        <dbReference type="EMBL" id="ULU11016.1"/>
    </source>
</evidence>
<evidence type="ECO:0000256" key="19">
    <source>
        <dbReference type="SAM" id="MobiDB-lite"/>
    </source>
</evidence>
<dbReference type="PANTHER" id="PTHR11523:SF30">
    <property type="entry name" value="SODIUM_POTASSIUM-TRANSPORTING ATPASE SUBUNIT BETA-1"/>
    <property type="match status" value="1"/>
</dbReference>
<dbReference type="InterPro" id="IPR013272">
    <property type="entry name" value="Vps72/YL1_C"/>
</dbReference>
<comment type="similarity">
    <text evidence="2">Belongs to the X(+)/potassium ATPases subunit beta family.</text>
</comment>
<dbReference type="Proteomes" id="UP000827892">
    <property type="component" value="Chromosome I"/>
</dbReference>
<evidence type="ECO:0000256" key="3">
    <source>
        <dbReference type="ARBA" id="ARBA00020000"/>
    </source>
</evidence>
<keyword evidence="15" id="KW-1015">Disulfide bond</keyword>
<dbReference type="FunFam" id="2.60.40.1660:FF:000008">
    <property type="entry name" value="Probable sodium/potassium-transporting ATPase subunit beta-3"/>
    <property type="match status" value="1"/>
</dbReference>
<feature type="compositionally biased region" description="Basic and acidic residues" evidence="19">
    <location>
        <begin position="161"/>
        <end position="175"/>
    </location>
</feature>
<keyword evidence="11 20" id="KW-1133">Transmembrane helix</keyword>
<evidence type="ECO:0000256" key="20">
    <source>
        <dbReference type="SAM" id="Phobius"/>
    </source>
</evidence>
<feature type="transmembrane region" description="Helical" evidence="20">
    <location>
        <begin position="419"/>
        <end position="445"/>
    </location>
</feature>
<keyword evidence="7" id="KW-0740">Sodium/potassium transport</keyword>
<dbReference type="Pfam" id="PF00287">
    <property type="entry name" value="Na_K-ATPase"/>
    <property type="match status" value="1"/>
</dbReference>
<feature type="region of interest" description="Disordered" evidence="19">
    <location>
        <begin position="106"/>
        <end position="175"/>
    </location>
</feature>
<evidence type="ECO:0000256" key="16">
    <source>
        <dbReference type="ARBA" id="ARBA00023180"/>
    </source>
</evidence>
<name>A0AAE9DT64_CAEBR</name>
<keyword evidence="17" id="KW-0739">Sodium transport</keyword>
<feature type="compositionally biased region" description="Basic and acidic residues" evidence="19">
    <location>
        <begin position="115"/>
        <end position="126"/>
    </location>
</feature>
<keyword evidence="16" id="KW-0325">Glycoprotein</keyword>
<evidence type="ECO:0000256" key="18">
    <source>
        <dbReference type="ARBA" id="ARBA00038795"/>
    </source>
</evidence>
<evidence type="ECO:0000256" key="8">
    <source>
        <dbReference type="ARBA" id="ARBA00022692"/>
    </source>
</evidence>
<comment type="subunit">
    <text evidence="18">The sodium/potassium-transporting ATPase is composed of a catalytic alpha subunit, an auxiliary non-catalytic beta subunit and an additional regulatory subunit.</text>
</comment>
<evidence type="ECO:0000256" key="4">
    <source>
        <dbReference type="ARBA" id="ARBA00022448"/>
    </source>
</evidence>
<gene>
    <name evidence="22" type="ORF">L3Y34_014909</name>
</gene>
<evidence type="ECO:0000256" key="14">
    <source>
        <dbReference type="ARBA" id="ARBA00023136"/>
    </source>
</evidence>